<dbReference type="STRING" id="1196031.A361_04575"/>
<dbReference type="KEGG" id="bon:A361_04575"/>
<dbReference type="eggNOG" id="COG2315">
    <property type="taxonomic scope" value="Bacteria"/>
</dbReference>
<protein>
    <submittedName>
        <fullName evidence="1">Phosphoribosylglycinamide formyltransferase</fullName>
    </submittedName>
</protein>
<dbReference type="Gene3D" id="3.90.1150.30">
    <property type="match status" value="1"/>
</dbReference>
<gene>
    <name evidence="1" type="ORF">A361_04575</name>
</gene>
<dbReference type="Pfam" id="PF04237">
    <property type="entry name" value="YjbR"/>
    <property type="match status" value="1"/>
</dbReference>
<name>A0A160M7E9_9BACI</name>
<dbReference type="EMBL" id="CP015506">
    <property type="protein sequence ID" value="AND38420.1"/>
    <property type="molecule type" value="Genomic_DNA"/>
</dbReference>
<proteinExistence type="predicted"/>
<dbReference type="SUPFAM" id="SSF142906">
    <property type="entry name" value="YjbR-like"/>
    <property type="match status" value="1"/>
</dbReference>
<dbReference type="Proteomes" id="UP000077856">
    <property type="component" value="Chromosome"/>
</dbReference>
<dbReference type="InterPro" id="IPR058532">
    <property type="entry name" value="YjbR/MT2646/Rv2570-like"/>
</dbReference>
<reference evidence="1 2" key="1">
    <citation type="submission" date="2016-04" db="EMBL/GenBank/DDBJ databases">
        <title>Complete genome sequence of Bacillus oceanisediminis strain 2691.</title>
        <authorList>
            <person name="Jeong H."/>
            <person name="Kim H.J."/>
            <person name="Lee D.-W."/>
        </authorList>
    </citation>
    <scope>NUCLEOTIDE SEQUENCE [LARGE SCALE GENOMIC DNA]</scope>
    <source>
        <strain evidence="1 2">2691</strain>
    </source>
</reference>
<sequence length="131" mass="14770">MIHKQLKSQKSIEILTKVREIAIGFPETAEQADKFGHTSFRVKDKPFVILGENEEGIPSIAMKTSKETQEFLVQEGSRFFKTPYIGQHGWTSILGDHELEWVEVEGLIKEAYLRTAPKSILKNLKIGGSPS</sequence>
<dbReference type="RefSeq" id="WP_019379381.1">
    <property type="nucleotide sequence ID" value="NZ_CP015506.1"/>
</dbReference>
<accession>A0A160M7E9</accession>
<evidence type="ECO:0000313" key="2">
    <source>
        <dbReference type="Proteomes" id="UP000077856"/>
    </source>
</evidence>
<keyword evidence="1" id="KW-0808">Transferase</keyword>
<dbReference type="InterPro" id="IPR038056">
    <property type="entry name" value="YjbR-like_sf"/>
</dbReference>
<evidence type="ECO:0000313" key="1">
    <source>
        <dbReference type="EMBL" id="AND38420.1"/>
    </source>
</evidence>
<dbReference type="AlphaFoldDB" id="A0A160M7E9"/>
<organism evidence="1 2">
    <name type="scientific">Cytobacillus oceanisediminis 2691</name>
    <dbReference type="NCBI Taxonomy" id="1196031"/>
    <lineage>
        <taxon>Bacteria</taxon>
        <taxon>Bacillati</taxon>
        <taxon>Bacillota</taxon>
        <taxon>Bacilli</taxon>
        <taxon>Bacillales</taxon>
        <taxon>Bacillaceae</taxon>
        <taxon>Cytobacillus</taxon>
    </lineage>
</organism>
<dbReference type="GO" id="GO:0016740">
    <property type="term" value="F:transferase activity"/>
    <property type="evidence" value="ECO:0007669"/>
    <property type="project" value="UniProtKB-KW"/>
</dbReference>